<keyword evidence="2" id="KW-0479">Metal-binding</keyword>
<reference evidence="5" key="1">
    <citation type="submission" date="2023-10" db="EMBL/GenBank/DDBJ databases">
        <authorList>
            <person name="Chen Y."/>
            <person name="Shah S."/>
            <person name="Dougan E. K."/>
            <person name="Thang M."/>
            <person name="Chan C."/>
        </authorList>
    </citation>
    <scope>NUCLEOTIDE SEQUENCE [LARGE SCALE GENOMIC DNA]</scope>
</reference>
<dbReference type="InterPro" id="IPR035938">
    <property type="entry name" value="Hemerythrin-like_sf"/>
</dbReference>
<feature type="non-terminal residue" evidence="5">
    <location>
        <position position="1"/>
    </location>
</feature>
<comment type="similarity">
    <text evidence="1">Belongs to the hemerythrin family.</text>
</comment>
<dbReference type="SUPFAM" id="SSF47188">
    <property type="entry name" value="Hemerythrin-like"/>
    <property type="match status" value="1"/>
</dbReference>
<gene>
    <name evidence="5" type="ORF">PCOR1329_LOCUS61509</name>
</gene>
<keyword evidence="6" id="KW-1185">Reference proteome</keyword>
<evidence type="ECO:0000313" key="6">
    <source>
        <dbReference type="Proteomes" id="UP001189429"/>
    </source>
</evidence>
<evidence type="ECO:0000256" key="3">
    <source>
        <dbReference type="ARBA" id="ARBA00023004"/>
    </source>
</evidence>
<feature type="region of interest" description="Disordered" evidence="4">
    <location>
        <begin position="342"/>
        <end position="364"/>
    </location>
</feature>
<sequence length="364" mass="38078">RLAQEMSREMKLTHCVNAFVDNDGDMPDYGQLGCQGFIVLDREHKAVARSTSPFMQVRELAFRHVEALLDAVVAGLPPPAVCPGEFVELIRPPEGRPDLRGAAGVVVELRGEPASPTLVLGFQDGPLRGRAMEVPAAAVARISEEEEEEEEACGEPSLTCSGPGCSAGGGCAAPCGESGACGTQPCSKGSCGSCAGAAPAVAPELVAAALSIPSVKVPSMDAEHAECADALRLLVAEGSRAALASLLDTLASHFAHEEALFEQFGWGRRRGGDAEGEGSRDLAPVLASRERRPSLALSGPCWASWRLLIAMAGSASKNGSPMDPGRGAWTDPERIRARRLLGPFPPLGAWNDWPKTKGLSRATP</sequence>
<evidence type="ECO:0000256" key="4">
    <source>
        <dbReference type="SAM" id="MobiDB-lite"/>
    </source>
</evidence>
<dbReference type="Gene3D" id="1.20.120.50">
    <property type="entry name" value="Hemerythrin-like"/>
    <property type="match status" value="1"/>
</dbReference>
<protein>
    <submittedName>
        <fullName evidence="5">Uncharacterized protein</fullName>
    </submittedName>
</protein>
<name>A0ABN9VV40_9DINO</name>
<evidence type="ECO:0000313" key="5">
    <source>
        <dbReference type="EMBL" id="CAK0877453.1"/>
    </source>
</evidence>
<dbReference type="Proteomes" id="UP001189429">
    <property type="component" value="Unassembled WGS sequence"/>
</dbReference>
<evidence type="ECO:0000256" key="2">
    <source>
        <dbReference type="ARBA" id="ARBA00022723"/>
    </source>
</evidence>
<keyword evidence="3" id="KW-0408">Iron</keyword>
<dbReference type="EMBL" id="CAUYUJ010017738">
    <property type="protein sequence ID" value="CAK0877453.1"/>
    <property type="molecule type" value="Genomic_DNA"/>
</dbReference>
<accession>A0ABN9VV40</accession>
<organism evidence="5 6">
    <name type="scientific">Prorocentrum cordatum</name>
    <dbReference type="NCBI Taxonomy" id="2364126"/>
    <lineage>
        <taxon>Eukaryota</taxon>
        <taxon>Sar</taxon>
        <taxon>Alveolata</taxon>
        <taxon>Dinophyceae</taxon>
        <taxon>Prorocentrales</taxon>
        <taxon>Prorocentraceae</taxon>
        <taxon>Prorocentrum</taxon>
    </lineage>
</organism>
<proteinExistence type="inferred from homology"/>
<comment type="caution">
    <text evidence="5">The sequence shown here is derived from an EMBL/GenBank/DDBJ whole genome shotgun (WGS) entry which is preliminary data.</text>
</comment>
<evidence type="ECO:0000256" key="1">
    <source>
        <dbReference type="ARBA" id="ARBA00010587"/>
    </source>
</evidence>